<feature type="region of interest" description="Disordered" evidence="1">
    <location>
        <begin position="214"/>
        <end position="238"/>
    </location>
</feature>
<protein>
    <submittedName>
        <fullName evidence="2">Bromodomain-containing protein</fullName>
    </submittedName>
</protein>
<sequence>MWSIANEFYEWNEHCSHLLVPKEVLITAKLVLAVIDNKPIVTSEWISELWNTHTMVEASQFEPDDVVKYKSQGIEHSMTGTVSNRKILFAYCHLLFLDETKKEENERIVRECNGTVHLISTLNDLTEVIKQFVPSNEMHNHYLAVFDDDTIEVIHSRLYSSLSSLHLNINRCGFISEAILNNHVNVDPRSQIPNSIEWTNAKTLSRRLGMANTSHNHNNDNRNTHHLNINANGNHNNNNIIHNKNNNNINNIDNNINNDKMIIDEETENEMNDLMFDDHVNSLLRPTKTCSAVEPPLQHASHHRPSFSSPTSSRSRGIDRDHAIKRKRESSPSEELHPQISPPSSKKIKRMSSFSESLPDNEIVPSITIQQRHDSINEPLSDHAAHNAEQRFISLKQWKQEWELDEDEKKNTFLPSQSTHLQNQNNQLINCPSKHMTKMRKRIDTHAPFPEDVVCKQN</sequence>
<feature type="compositionally biased region" description="Low complexity" evidence="1">
    <location>
        <begin position="306"/>
        <end position="315"/>
    </location>
</feature>
<proteinExistence type="predicted"/>
<dbReference type="Proteomes" id="UP000023152">
    <property type="component" value="Unassembled WGS sequence"/>
</dbReference>
<dbReference type="PANTHER" id="PTHR12162">
    <property type="entry name" value="NIBRIN-RELATED"/>
    <property type="match status" value="1"/>
</dbReference>
<dbReference type="SUPFAM" id="SSF52113">
    <property type="entry name" value="BRCT domain"/>
    <property type="match status" value="1"/>
</dbReference>
<keyword evidence="3" id="KW-1185">Reference proteome</keyword>
<name>X6MJP0_RETFI</name>
<dbReference type="GO" id="GO:0007095">
    <property type="term" value="P:mitotic G2 DNA damage checkpoint signaling"/>
    <property type="evidence" value="ECO:0007669"/>
    <property type="project" value="InterPro"/>
</dbReference>
<dbReference type="Gene3D" id="3.40.50.10190">
    <property type="entry name" value="BRCT domain"/>
    <property type="match status" value="1"/>
</dbReference>
<dbReference type="GO" id="GO:0003684">
    <property type="term" value="F:damaged DNA binding"/>
    <property type="evidence" value="ECO:0007669"/>
    <property type="project" value="TreeGrafter"/>
</dbReference>
<reference evidence="2 3" key="1">
    <citation type="journal article" date="2013" name="Curr. Biol.">
        <title>The Genome of the Foraminiferan Reticulomyxa filosa.</title>
        <authorList>
            <person name="Glockner G."/>
            <person name="Hulsmann N."/>
            <person name="Schleicher M."/>
            <person name="Noegel A.A."/>
            <person name="Eichinger L."/>
            <person name="Gallinger C."/>
            <person name="Pawlowski J."/>
            <person name="Sierra R."/>
            <person name="Euteneuer U."/>
            <person name="Pillet L."/>
            <person name="Moustafa A."/>
            <person name="Platzer M."/>
            <person name="Groth M."/>
            <person name="Szafranski K."/>
            <person name="Schliwa M."/>
        </authorList>
    </citation>
    <scope>NUCLEOTIDE SEQUENCE [LARGE SCALE GENOMIC DNA]</scope>
</reference>
<dbReference type="AlphaFoldDB" id="X6MJP0"/>
<dbReference type="OrthoDB" id="552194at2759"/>
<dbReference type="InterPro" id="IPR040227">
    <property type="entry name" value="Nibrin-rel"/>
</dbReference>
<accession>X6MJP0</accession>
<dbReference type="InterPro" id="IPR036420">
    <property type="entry name" value="BRCT_dom_sf"/>
</dbReference>
<dbReference type="GO" id="GO:0000724">
    <property type="term" value="P:double-strand break repair via homologous recombination"/>
    <property type="evidence" value="ECO:0007669"/>
    <property type="project" value="TreeGrafter"/>
</dbReference>
<feature type="region of interest" description="Disordered" evidence="1">
    <location>
        <begin position="294"/>
        <end position="363"/>
    </location>
</feature>
<comment type="caution">
    <text evidence="2">The sequence shown here is derived from an EMBL/GenBank/DDBJ whole genome shotgun (WGS) entry which is preliminary data.</text>
</comment>
<gene>
    <name evidence="2" type="ORF">RFI_23290</name>
</gene>
<evidence type="ECO:0000256" key="1">
    <source>
        <dbReference type="SAM" id="MobiDB-lite"/>
    </source>
</evidence>
<dbReference type="GO" id="GO:0030870">
    <property type="term" value="C:Mre11 complex"/>
    <property type="evidence" value="ECO:0007669"/>
    <property type="project" value="InterPro"/>
</dbReference>
<evidence type="ECO:0000313" key="2">
    <source>
        <dbReference type="EMBL" id="ETO14074.1"/>
    </source>
</evidence>
<dbReference type="EMBL" id="ASPP01020231">
    <property type="protein sequence ID" value="ETO14074.1"/>
    <property type="molecule type" value="Genomic_DNA"/>
</dbReference>
<feature type="compositionally biased region" description="Low complexity" evidence="1">
    <location>
        <begin position="226"/>
        <end position="238"/>
    </location>
</feature>
<evidence type="ECO:0000313" key="3">
    <source>
        <dbReference type="Proteomes" id="UP000023152"/>
    </source>
</evidence>
<dbReference type="PANTHER" id="PTHR12162:SF0">
    <property type="entry name" value="NIBRIN"/>
    <property type="match status" value="1"/>
</dbReference>
<organism evidence="2 3">
    <name type="scientific">Reticulomyxa filosa</name>
    <dbReference type="NCBI Taxonomy" id="46433"/>
    <lineage>
        <taxon>Eukaryota</taxon>
        <taxon>Sar</taxon>
        <taxon>Rhizaria</taxon>
        <taxon>Retaria</taxon>
        <taxon>Foraminifera</taxon>
        <taxon>Monothalamids</taxon>
        <taxon>Reticulomyxidae</taxon>
        <taxon>Reticulomyxa</taxon>
    </lineage>
</organism>